<reference evidence="2 3" key="1">
    <citation type="submission" date="2016-01" db="EMBL/GenBank/DDBJ databases">
        <title>The new phylogeny of the genus Mycobacterium.</title>
        <authorList>
            <person name="Tarcisio F."/>
            <person name="Conor M."/>
            <person name="Antonella G."/>
            <person name="Elisabetta G."/>
            <person name="Giulia F.S."/>
            <person name="Sara T."/>
            <person name="Anna F."/>
            <person name="Clotilde B."/>
            <person name="Roberto B."/>
            <person name="Veronica D.S."/>
            <person name="Fabio R."/>
            <person name="Monica P."/>
            <person name="Olivier J."/>
            <person name="Enrico T."/>
            <person name="Nicola S."/>
        </authorList>
    </citation>
    <scope>NUCLEOTIDE SEQUENCE [LARGE SCALE GENOMIC DNA]</scope>
    <source>
        <strain evidence="2 3">DSM 45176</strain>
    </source>
</reference>
<dbReference type="EMBL" id="LQPQ01000191">
    <property type="protein sequence ID" value="ORW66009.1"/>
    <property type="molecule type" value="Genomic_DNA"/>
</dbReference>
<keyword evidence="1" id="KW-0732">Signal</keyword>
<dbReference type="OrthoDB" id="4637980at2"/>
<feature type="signal peptide" evidence="1">
    <location>
        <begin position="1"/>
        <end position="31"/>
    </location>
</feature>
<proteinExistence type="predicted"/>
<evidence type="ECO:0008006" key="4">
    <source>
        <dbReference type="Google" id="ProtNLM"/>
    </source>
</evidence>
<dbReference type="GeneID" id="93497478"/>
<evidence type="ECO:0000313" key="2">
    <source>
        <dbReference type="EMBL" id="ORW66009.1"/>
    </source>
</evidence>
<keyword evidence="3" id="KW-1185">Reference proteome</keyword>
<name>A0A1X2BS54_9MYCO</name>
<accession>A0A1X2BS54</accession>
<dbReference type="Proteomes" id="UP000193087">
    <property type="component" value="Unassembled WGS sequence"/>
</dbReference>
<comment type="caution">
    <text evidence="2">The sequence shown here is derived from an EMBL/GenBank/DDBJ whole genome shotgun (WGS) entry which is preliminary data.</text>
</comment>
<dbReference type="STRING" id="486698.AWC22_02280"/>
<dbReference type="RefSeq" id="WP_085252441.1">
    <property type="nucleotide sequence ID" value="NZ_CAJMWJ010000001.1"/>
</dbReference>
<evidence type="ECO:0000313" key="3">
    <source>
        <dbReference type="Proteomes" id="UP000193087"/>
    </source>
</evidence>
<protein>
    <recommendedName>
        <fullName evidence="4">Secreted protein</fullName>
    </recommendedName>
</protein>
<dbReference type="AlphaFoldDB" id="A0A1X2BS54"/>
<sequence>MRTLISIGFSAAAIIVATSSAAAFGANTATAAPGSNGGTRVALQATQRHCDFSRTNFAPKVPHVSEAVGSVVIRTAGSSVVAEVNLVNTAEPGMHYDVGLIQAPRPSSATCGPGAPRTTYTGLDLDEAGRGTVTIQDGIRQGTTGVWVIIQRPNEHSQDPAEVYTSEFVVPV</sequence>
<organism evidence="2 3">
    <name type="scientific">Mycobacterium riyadhense</name>
    <dbReference type="NCBI Taxonomy" id="486698"/>
    <lineage>
        <taxon>Bacteria</taxon>
        <taxon>Bacillati</taxon>
        <taxon>Actinomycetota</taxon>
        <taxon>Actinomycetes</taxon>
        <taxon>Mycobacteriales</taxon>
        <taxon>Mycobacteriaceae</taxon>
        <taxon>Mycobacterium</taxon>
    </lineage>
</organism>
<feature type="chain" id="PRO_5012259224" description="Secreted protein" evidence="1">
    <location>
        <begin position="32"/>
        <end position="172"/>
    </location>
</feature>
<evidence type="ECO:0000256" key="1">
    <source>
        <dbReference type="SAM" id="SignalP"/>
    </source>
</evidence>
<gene>
    <name evidence="2" type="ORF">AWC22_02280</name>
</gene>